<proteinExistence type="predicted"/>
<evidence type="ECO:0000313" key="1">
    <source>
        <dbReference type="EMBL" id="MBW71395.1"/>
    </source>
</evidence>
<name>A0A2M4D1H4_ANODA</name>
<dbReference type="EMBL" id="GGFL01007217">
    <property type="protein sequence ID" value="MBW71395.1"/>
    <property type="molecule type" value="Transcribed_RNA"/>
</dbReference>
<sequence>MSFSFSLGRGNICGLFHNALLLASASSSIQTACSECGCLRRFNYPFLFFASQCPLNPKIRIAQESATN</sequence>
<accession>A0A2M4D1H4</accession>
<organism evidence="1">
    <name type="scientific">Anopheles darlingi</name>
    <name type="common">Mosquito</name>
    <dbReference type="NCBI Taxonomy" id="43151"/>
    <lineage>
        <taxon>Eukaryota</taxon>
        <taxon>Metazoa</taxon>
        <taxon>Ecdysozoa</taxon>
        <taxon>Arthropoda</taxon>
        <taxon>Hexapoda</taxon>
        <taxon>Insecta</taxon>
        <taxon>Pterygota</taxon>
        <taxon>Neoptera</taxon>
        <taxon>Endopterygota</taxon>
        <taxon>Diptera</taxon>
        <taxon>Nematocera</taxon>
        <taxon>Culicoidea</taxon>
        <taxon>Culicidae</taxon>
        <taxon>Anophelinae</taxon>
        <taxon>Anopheles</taxon>
    </lineage>
</organism>
<reference evidence="1" key="1">
    <citation type="submission" date="2018-01" db="EMBL/GenBank/DDBJ databases">
        <title>An insight into the sialome of Amazonian anophelines.</title>
        <authorList>
            <person name="Ribeiro J.M."/>
            <person name="Scarpassa V."/>
            <person name="Calvo E."/>
        </authorList>
    </citation>
    <scope>NUCLEOTIDE SEQUENCE</scope>
</reference>
<protein>
    <submittedName>
        <fullName evidence="1">Putative secreted protein</fullName>
    </submittedName>
</protein>
<dbReference type="AlphaFoldDB" id="A0A2M4D1H4"/>